<organism evidence="1 2">
    <name type="scientific">Megalodesulfovibrio gigas (strain ATCC 19364 / DSM 1382 / NCIMB 9332 / VKM B-1759)</name>
    <name type="common">Desulfovibrio gigas</name>
    <dbReference type="NCBI Taxonomy" id="1121448"/>
    <lineage>
        <taxon>Bacteria</taxon>
        <taxon>Pseudomonadati</taxon>
        <taxon>Thermodesulfobacteriota</taxon>
        <taxon>Desulfovibrionia</taxon>
        <taxon>Desulfovibrionales</taxon>
        <taxon>Desulfovibrionaceae</taxon>
        <taxon>Megalodesulfovibrio</taxon>
    </lineage>
</organism>
<dbReference type="HOGENOM" id="CLU_1803007_0_0_7"/>
<reference evidence="2" key="2">
    <citation type="submission" date="2013-07" db="EMBL/GenBank/DDBJ databases">
        <authorList>
            <person name="Morais-Silva F.O."/>
            <person name="Rezende A.M."/>
            <person name="Pimentel C."/>
            <person name="Resende D.M."/>
            <person name="Santos C.I."/>
            <person name="Clemente C."/>
            <person name="de Oliveira L.M."/>
            <person name="da Silva S.M."/>
            <person name="Costa D.A."/>
            <person name="Varela-Raposo A."/>
            <person name="Horacio E.C.A."/>
            <person name="Matos M."/>
            <person name="Flores O."/>
            <person name="Ruiz J.C."/>
            <person name="Rodrigues-Pousada C."/>
        </authorList>
    </citation>
    <scope>NUCLEOTIDE SEQUENCE [LARGE SCALE GENOMIC DNA]</scope>
    <source>
        <strain evidence="2">ATCC 19364 / DSM 1382 / NCIMB 9332 / VKM B-1759</strain>
    </source>
</reference>
<accession>T2GCG1</accession>
<gene>
    <name evidence="1" type="ORF">DGI_2047</name>
</gene>
<dbReference type="EMBL" id="CP006585">
    <property type="protein sequence ID" value="AGW13816.1"/>
    <property type="molecule type" value="Genomic_DNA"/>
</dbReference>
<name>T2GCG1_MEGG1</name>
<dbReference type="AlphaFoldDB" id="T2GCG1"/>
<dbReference type="KEGG" id="dgg:DGI_2047"/>
<proteinExistence type="predicted"/>
<protein>
    <submittedName>
        <fullName evidence="1">Uncharacterized protein</fullName>
    </submittedName>
</protein>
<dbReference type="STRING" id="1121448.DGI_2047"/>
<dbReference type="PATRIC" id="fig|1121448.10.peg.2002"/>
<dbReference type="Proteomes" id="UP000016587">
    <property type="component" value="Chromosome"/>
</dbReference>
<dbReference type="eggNOG" id="ENOG5031FVX">
    <property type="taxonomic scope" value="Bacteria"/>
</dbReference>
<sequence>MSGRLAVKGDPRAAIRAAIMAHFNANATSPLYVATSGRLAYLHPWQQWATPFVVFSFRVIAPADTFTERMQWAGVLFSAFAAKAGDVEQLVGNVCDLFEGATLSATGIAAFTLQRVDIVETMRDESGLFSGAVELLGMVEQLS</sequence>
<evidence type="ECO:0000313" key="2">
    <source>
        <dbReference type="Proteomes" id="UP000016587"/>
    </source>
</evidence>
<evidence type="ECO:0000313" key="1">
    <source>
        <dbReference type="EMBL" id="AGW13816.1"/>
    </source>
</evidence>
<dbReference type="RefSeq" id="WP_021760718.1">
    <property type="nucleotide sequence ID" value="NC_022444.1"/>
</dbReference>
<reference evidence="1 2" key="1">
    <citation type="journal article" date="2013" name="J. Bacteriol.">
        <title>Roles of HynAB and Ech, the only two hydrogenases found in the model sulfate reducer Desulfovibrio gigas.</title>
        <authorList>
            <person name="Morais-Silva F.O."/>
            <person name="Santos C.I."/>
            <person name="Rodrigues R."/>
            <person name="Pereira I.A."/>
            <person name="Rodrigues-Pousada C."/>
        </authorList>
    </citation>
    <scope>NUCLEOTIDE SEQUENCE [LARGE SCALE GENOMIC DNA]</scope>
    <source>
        <strain evidence="2">ATCC 19364 / DSM 1382 / NCIMB 9332 / VKM B-1759</strain>
    </source>
</reference>
<keyword evidence="2" id="KW-1185">Reference proteome</keyword>